<accession>A0A6A5TJI7</accession>
<evidence type="ECO:0000313" key="6">
    <source>
        <dbReference type="Proteomes" id="UP000800035"/>
    </source>
</evidence>
<dbReference type="PANTHER" id="PTHR43806:SF58">
    <property type="entry name" value="ALKALINE PROTEASE 1-RELATED"/>
    <property type="match status" value="1"/>
</dbReference>
<evidence type="ECO:0000256" key="1">
    <source>
        <dbReference type="ARBA" id="ARBA00011073"/>
    </source>
</evidence>
<dbReference type="GO" id="GO:0004252">
    <property type="term" value="F:serine-type endopeptidase activity"/>
    <property type="evidence" value="ECO:0007669"/>
    <property type="project" value="InterPro"/>
</dbReference>
<dbReference type="Gene3D" id="3.40.50.200">
    <property type="entry name" value="Peptidase S8/S53 domain"/>
    <property type="match status" value="1"/>
</dbReference>
<feature type="domain" description="Peptidase S8/S53" evidence="4">
    <location>
        <begin position="74"/>
        <end position="227"/>
    </location>
</feature>
<organism evidence="5 6">
    <name type="scientific">Byssothecium circinans</name>
    <dbReference type="NCBI Taxonomy" id="147558"/>
    <lineage>
        <taxon>Eukaryota</taxon>
        <taxon>Fungi</taxon>
        <taxon>Dikarya</taxon>
        <taxon>Ascomycota</taxon>
        <taxon>Pezizomycotina</taxon>
        <taxon>Dothideomycetes</taxon>
        <taxon>Pleosporomycetidae</taxon>
        <taxon>Pleosporales</taxon>
        <taxon>Massarineae</taxon>
        <taxon>Massarinaceae</taxon>
        <taxon>Byssothecium</taxon>
    </lineage>
</organism>
<proteinExistence type="inferred from homology"/>
<gene>
    <name evidence="5" type="ORF">CC80DRAFT_170362</name>
</gene>
<dbReference type="InterPro" id="IPR050131">
    <property type="entry name" value="Peptidase_S8_subtilisin-like"/>
</dbReference>
<keyword evidence="3" id="KW-0720">Serine protease</keyword>
<dbReference type="InterPro" id="IPR036852">
    <property type="entry name" value="Peptidase_S8/S53_dom_sf"/>
</dbReference>
<evidence type="ECO:0000259" key="4">
    <source>
        <dbReference type="Pfam" id="PF00082"/>
    </source>
</evidence>
<protein>
    <submittedName>
        <fullName evidence="5">Subtilisin-like protein</fullName>
    </submittedName>
</protein>
<dbReference type="SUPFAM" id="SSF52743">
    <property type="entry name" value="Subtilisin-like"/>
    <property type="match status" value="1"/>
</dbReference>
<dbReference type="AlphaFoldDB" id="A0A6A5TJI7"/>
<evidence type="ECO:0000256" key="2">
    <source>
        <dbReference type="ARBA" id="ARBA00022670"/>
    </source>
</evidence>
<reference evidence="5" key="1">
    <citation type="journal article" date="2020" name="Stud. Mycol.">
        <title>101 Dothideomycetes genomes: a test case for predicting lifestyles and emergence of pathogens.</title>
        <authorList>
            <person name="Haridas S."/>
            <person name="Albert R."/>
            <person name="Binder M."/>
            <person name="Bloem J."/>
            <person name="Labutti K."/>
            <person name="Salamov A."/>
            <person name="Andreopoulos B."/>
            <person name="Baker S."/>
            <person name="Barry K."/>
            <person name="Bills G."/>
            <person name="Bluhm B."/>
            <person name="Cannon C."/>
            <person name="Castanera R."/>
            <person name="Culley D."/>
            <person name="Daum C."/>
            <person name="Ezra D."/>
            <person name="Gonzalez J."/>
            <person name="Henrissat B."/>
            <person name="Kuo A."/>
            <person name="Liang C."/>
            <person name="Lipzen A."/>
            <person name="Lutzoni F."/>
            <person name="Magnuson J."/>
            <person name="Mondo S."/>
            <person name="Nolan M."/>
            <person name="Ohm R."/>
            <person name="Pangilinan J."/>
            <person name="Park H.-J."/>
            <person name="Ramirez L."/>
            <person name="Alfaro M."/>
            <person name="Sun H."/>
            <person name="Tritt A."/>
            <person name="Yoshinaga Y."/>
            <person name="Zwiers L.-H."/>
            <person name="Turgeon B."/>
            <person name="Goodwin S."/>
            <person name="Spatafora J."/>
            <person name="Crous P."/>
            <person name="Grigoriev I."/>
        </authorList>
    </citation>
    <scope>NUCLEOTIDE SEQUENCE</scope>
    <source>
        <strain evidence="5">CBS 675.92</strain>
    </source>
</reference>
<evidence type="ECO:0000313" key="5">
    <source>
        <dbReference type="EMBL" id="KAF1952801.1"/>
    </source>
</evidence>
<dbReference type="EMBL" id="ML977008">
    <property type="protein sequence ID" value="KAF1952801.1"/>
    <property type="molecule type" value="Genomic_DNA"/>
</dbReference>
<dbReference type="GO" id="GO:0006508">
    <property type="term" value="P:proteolysis"/>
    <property type="evidence" value="ECO:0007669"/>
    <property type="project" value="UniProtKB-KW"/>
</dbReference>
<keyword evidence="3" id="KW-0378">Hydrolase</keyword>
<name>A0A6A5TJI7_9PLEO</name>
<dbReference type="PANTHER" id="PTHR43806">
    <property type="entry name" value="PEPTIDASE S8"/>
    <property type="match status" value="1"/>
</dbReference>
<evidence type="ECO:0000256" key="3">
    <source>
        <dbReference type="ARBA" id="ARBA00022825"/>
    </source>
</evidence>
<keyword evidence="2" id="KW-0645">Protease</keyword>
<dbReference type="InterPro" id="IPR000209">
    <property type="entry name" value="Peptidase_S8/S53_dom"/>
</dbReference>
<keyword evidence="6" id="KW-1185">Reference proteome</keyword>
<sequence length="272" mass="29438">MLSKYVGKDYGPAKKCSPVVVKVPFNSKIQVWLNGLSAVKQDVEARKVKKAVLSMSLYWPLYEIVDPKTGKTDEGWIDSVFNNLKELARLNVVLVAASGNDGIGNLVTKSKNVMDGYPALMGSPTAPTNRRIPSLIVVGAMHAKTGKIWPKSNFDNAKDIPHVYAPGEDVKCWMAKPEDTKFPHAPIIKSGTSLATASVAGLAAYFMSLPGGPTTPTAMKNKIQDTAWWSGNGGIAGTLDPLTKGMVRVWNEVTVESVKEVAQRAIRGADWR</sequence>
<dbReference type="OrthoDB" id="3797974at2759"/>
<dbReference type="Pfam" id="PF00082">
    <property type="entry name" value="Peptidase_S8"/>
    <property type="match status" value="1"/>
</dbReference>
<dbReference type="Proteomes" id="UP000800035">
    <property type="component" value="Unassembled WGS sequence"/>
</dbReference>
<comment type="similarity">
    <text evidence="1">Belongs to the peptidase S8 family.</text>
</comment>